<feature type="transmembrane region" description="Helical" evidence="6">
    <location>
        <begin position="213"/>
        <end position="231"/>
    </location>
</feature>
<feature type="transmembrane region" description="Helical" evidence="6">
    <location>
        <begin position="51"/>
        <end position="76"/>
    </location>
</feature>
<sequence length="287" mass="30796">MKDKLYIVLIILIILYGILLSIVYNPVWVIVMVSAGIAYGFMSNIVSVRKLYFLAGASPHAALFAVVLSIPLAYYLFSGAQFILSIIIGLLLIYIVGYSIYKGINTDIATAVFVGFAAAGSVIFAYYVLVNYPIEFDLTALILGDPLLTSFSDALVALTIAAIVGLLIILTYREQLSIGVNRESAYLAGINVKIYDLVVFTLLGLTAIGLLRMVGYILEHVLILLPASIALSSARSANQALKISVLTALTASLIGLHLGIIFDLAPSGLTGLILLIYYLVALIGGRR</sequence>
<feature type="transmembrane region" description="Helical" evidence="6">
    <location>
        <begin position="108"/>
        <end position="134"/>
    </location>
</feature>
<evidence type="ECO:0000256" key="6">
    <source>
        <dbReference type="SAM" id="Phobius"/>
    </source>
</evidence>
<proteinExistence type="inferred from homology"/>
<keyword evidence="5 6" id="KW-0472">Membrane</keyword>
<keyword evidence="3 6" id="KW-0812">Transmembrane</keyword>
<evidence type="ECO:0000256" key="3">
    <source>
        <dbReference type="ARBA" id="ARBA00022692"/>
    </source>
</evidence>
<dbReference type="SUPFAM" id="SSF81345">
    <property type="entry name" value="ABC transporter involved in vitamin B12 uptake, BtuC"/>
    <property type="match status" value="1"/>
</dbReference>
<keyword evidence="4 6" id="KW-1133">Transmembrane helix</keyword>
<dbReference type="AlphaFoldDB" id="D7DBM0"/>
<evidence type="ECO:0000256" key="4">
    <source>
        <dbReference type="ARBA" id="ARBA00022989"/>
    </source>
</evidence>
<dbReference type="Gene3D" id="1.10.3470.10">
    <property type="entry name" value="ABC transporter involved in vitamin B12 uptake, BtuC"/>
    <property type="match status" value="1"/>
</dbReference>
<feature type="transmembrane region" description="Helical" evidence="6">
    <location>
        <begin position="82"/>
        <end position="101"/>
    </location>
</feature>
<evidence type="ECO:0000313" key="7">
    <source>
        <dbReference type="EMBL" id="ADI31567.1"/>
    </source>
</evidence>
<feature type="transmembrane region" description="Helical" evidence="6">
    <location>
        <begin position="154"/>
        <end position="172"/>
    </location>
</feature>
<accession>D7DBM0</accession>
<reference evidence="8" key="1">
    <citation type="submission" date="2010-05" db="EMBL/GenBank/DDBJ databases">
        <title>Complete sequence of Staphylothermus hellenicus DSM 12710.</title>
        <authorList>
            <consortium name="US DOE Joint Genome Institute"/>
            <person name="Lucas S."/>
            <person name="Copeland A."/>
            <person name="Lapidus A."/>
            <person name="Cheng J.-F."/>
            <person name="Bruce D."/>
            <person name="Goodwin L."/>
            <person name="Pitluck S."/>
            <person name="Davenport K."/>
            <person name="Detter J.C."/>
            <person name="Han C."/>
            <person name="Tapia R."/>
            <person name="Larimer F."/>
            <person name="Land M."/>
            <person name="Hauser L."/>
            <person name="Kyrpides N."/>
            <person name="Mikhailova N."/>
            <person name="Anderson I.J."/>
            <person name="Woyke T."/>
        </authorList>
    </citation>
    <scope>NUCLEOTIDE SEQUENCE [LARGE SCALE GENOMIC DNA]</scope>
    <source>
        <strain evidence="8">DSM 12710 / JCM 10830 / BK20S6-10-b1 / P8</strain>
    </source>
</reference>
<evidence type="ECO:0000256" key="5">
    <source>
        <dbReference type="ARBA" id="ARBA00023136"/>
    </source>
</evidence>
<feature type="transmembrane region" description="Helical" evidence="6">
    <location>
        <begin position="184"/>
        <end position="207"/>
    </location>
</feature>
<feature type="transmembrane region" description="Helical" evidence="6">
    <location>
        <begin position="268"/>
        <end position="285"/>
    </location>
</feature>
<dbReference type="STRING" id="591019.Shell_0436"/>
<dbReference type="KEGG" id="shc:Shell_0436"/>
<dbReference type="InterPro" id="IPR001626">
    <property type="entry name" value="ABC_TroCD"/>
</dbReference>
<dbReference type="Pfam" id="PF00950">
    <property type="entry name" value="ABC-3"/>
    <property type="match status" value="1"/>
</dbReference>
<reference evidence="7 8" key="2">
    <citation type="journal article" date="2011" name="Stand. Genomic Sci.">
        <title>Complete genome sequence of Staphylothermus hellenicus P8.</title>
        <authorList>
            <person name="Anderson I."/>
            <person name="Wirth R."/>
            <person name="Lucas S."/>
            <person name="Copeland A."/>
            <person name="Lapidus A."/>
            <person name="Cheng J.F."/>
            <person name="Goodwin L."/>
            <person name="Pitluck S."/>
            <person name="Davenport K."/>
            <person name="Detter J.C."/>
            <person name="Han C."/>
            <person name="Tapia R."/>
            <person name="Land M."/>
            <person name="Hauser L."/>
            <person name="Pati A."/>
            <person name="Mikhailova N."/>
            <person name="Woyke T."/>
            <person name="Klenk H.P."/>
            <person name="Kyrpides N."/>
            <person name="Ivanova N."/>
        </authorList>
    </citation>
    <scope>NUCLEOTIDE SEQUENCE [LARGE SCALE GENOMIC DNA]</scope>
    <source>
        <strain evidence="8">DSM 12710 / JCM 10830 / BK20S6-10-b1 / P8</strain>
    </source>
</reference>
<dbReference type="Proteomes" id="UP000002573">
    <property type="component" value="Chromosome"/>
</dbReference>
<feature type="transmembrane region" description="Helical" evidence="6">
    <location>
        <begin position="243"/>
        <end position="262"/>
    </location>
</feature>
<dbReference type="PANTHER" id="PTHR30477">
    <property type="entry name" value="ABC-TRANSPORTER METAL-BINDING PROTEIN"/>
    <property type="match status" value="1"/>
</dbReference>
<evidence type="ECO:0000256" key="1">
    <source>
        <dbReference type="ARBA" id="ARBA00004141"/>
    </source>
</evidence>
<organism evidence="7 8">
    <name type="scientific">Staphylothermus hellenicus (strain DSM 12710 / JCM 10830 / BK20S6-10-b1 / P8)</name>
    <dbReference type="NCBI Taxonomy" id="591019"/>
    <lineage>
        <taxon>Archaea</taxon>
        <taxon>Thermoproteota</taxon>
        <taxon>Thermoprotei</taxon>
        <taxon>Desulfurococcales</taxon>
        <taxon>Desulfurococcaceae</taxon>
        <taxon>Staphylothermus</taxon>
    </lineage>
</organism>
<dbReference type="HOGENOM" id="CLU_094088_0_0_2"/>
<gene>
    <name evidence="7" type="ordered locus">Shell_0436</name>
</gene>
<dbReference type="GO" id="GO:0043190">
    <property type="term" value="C:ATP-binding cassette (ABC) transporter complex"/>
    <property type="evidence" value="ECO:0007669"/>
    <property type="project" value="InterPro"/>
</dbReference>
<dbReference type="PANTHER" id="PTHR30477:SF21">
    <property type="entry name" value="ABC-3 PROTEIN"/>
    <property type="match status" value="1"/>
</dbReference>
<protein>
    <submittedName>
        <fullName evidence="7">ABC-3 protein</fullName>
    </submittedName>
</protein>
<dbReference type="InterPro" id="IPR037294">
    <property type="entry name" value="ABC_BtuC-like"/>
</dbReference>
<comment type="subcellular location">
    <subcellularLocation>
        <location evidence="1">Membrane</location>
        <topology evidence="1">Multi-pass membrane protein</topology>
    </subcellularLocation>
</comment>
<comment type="similarity">
    <text evidence="2">Belongs to the ABC-3 integral membrane protein family.</text>
</comment>
<evidence type="ECO:0000313" key="8">
    <source>
        <dbReference type="Proteomes" id="UP000002573"/>
    </source>
</evidence>
<dbReference type="GeneID" id="9233725"/>
<dbReference type="GO" id="GO:0055085">
    <property type="term" value="P:transmembrane transport"/>
    <property type="evidence" value="ECO:0007669"/>
    <property type="project" value="InterPro"/>
</dbReference>
<dbReference type="eggNOG" id="arCOG01006">
    <property type="taxonomic scope" value="Archaea"/>
</dbReference>
<evidence type="ECO:0000256" key="2">
    <source>
        <dbReference type="ARBA" id="ARBA00008034"/>
    </source>
</evidence>
<feature type="transmembrane region" description="Helical" evidence="6">
    <location>
        <begin position="6"/>
        <end position="39"/>
    </location>
</feature>
<dbReference type="RefSeq" id="WP_013142765.1">
    <property type="nucleotide sequence ID" value="NC_014205.1"/>
</dbReference>
<name>D7DBM0_STAHD</name>
<keyword evidence="8" id="KW-1185">Reference proteome</keyword>
<dbReference type="EMBL" id="CP002051">
    <property type="protein sequence ID" value="ADI31567.1"/>
    <property type="molecule type" value="Genomic_DNA"/>
</dbReference>